<accession>A0A383E335</accession>
<dbReference type="GO" id="GO:0006281">
    <property type="term" value="P:DNA repair"/>
    <property type="evidence" value="ECO:0007669"/>
    <property type="project" value="InterPro"/>
</dbReference>
<evidence type="ECO:0000313" key="6">
    <source>
        <dbReference type="EMBL" id="SVE50840.1"/>
    </source>
</evidence>
<evidence type="ECO:0000256" key="2">
    <source>
        <dbReference type="ARBA" id="ARBA00022741"/>
    </source>
</evidence>
<keyword evidence="2" id="KW-0547">Nucleotide-binding</keyword>
<dbReference type="GO" id="GO:0006310">
    <property type="term" value="P:DNA recombination"/>
    <property type="evidence" value="ECO:0007669"/>
    <property type="project" value="UniProtKB-KW"/>
</dbReference>
<keyword evidence="4" id="KW-0233">DNA recombination</keyword>
<feature type="domain" description="RecA family profile 1" evidence="5">
    <location>
        <begin position="47"/>
        <end position="186"/>
    </location>
</feature>
<dbReference type="EMBL" id="UINC01222173">
    <property type="protein sequence ID" value="SVE50840.1"/>
    <property type="molecule type" value="Genomic_DNA"/>
</dbReference>
<gene>
    <name evidence="6" type="ORF">METZ01_LOCUS503694</name>
</gene>
<evidence type="ECO:0000259" key="5">
    <source>
        <dbReference type="PROSITE" id="PS50162"/>
    </source>
</evidence>
<dbReference type="PROSITE" id="PS50162">
    <property type="entry name" value="RECA_2"/>
    <property type="match status" value="1"/>
</dbReference>
<dbReference type="InterPro" id="IPR013765">
    <property type="entry name" value="DNA_recomb/repair_RecA"/>
</dbReference>
<dbReference type="GO" id="GO:0003697">
    <property type="term" value="F:single-stranded DNA binding"/>
    <property type="evidence" value="ECO:0007669"/>
    <property type="project" value="InterPro"/>
</dbReference>
<organism evidence="6">
    <name type="scientific">marine metagenome</name>
    <dbReference type="NCBI Taxonomy" id="408172"/>
    <lineage>
        <taxon>unclassified sequences</taxon>
        <taxon>metagenomes</taxon>
        <taxon>ecological metagenomes</taxon>
    </lineage>
</organism>
<dbReference type="Pfam" id="PF00154">
    <property type="entry name" value="RecA_N"/>
    <property type="match status" value="1"/>
</dbReference>
<sequence length="186" mass="20304">MAVKKKVKTPDRDEMAQIIADSLNSLMSEEDQVAYFLDGYDETPVDLNDWVSTGATMLDLAIANRPHGGLPVGRIVEITGLEQSGKSLLAAHVIANTQKRGGIGVIIDTESSVHDDFYRAIGLDMSKLVYVHAEAIEDVFDMITNIIESIRKIEKDKIVTIVVDSVSAASTKSEIESKFTKDGYAT</sequence>
<name>A0A383E335_9ZZZZ</name>
<proteinExistence type="inferred from homology"/>
<evidence type="ECO:0000256" key="1">
    <source>
        <dbReference type="ARBA" id="ARBA00009391"/>
    </source>
</evidence>
<dbReference type="InterPro" id="IPR027417">
    <property type="entry name" value="P-loop_NTPase"/>
</dbReference>
<keyword evidence="3" id="KW-0067">ATP-binding</keyword>
<reference evidence="6" key="1">
    <citation type="submission" date="2018-05" db="EMBL/GenBank/DDBJ databases">
        <authorList>
            <person name="Lanie J.A."/>
            <person name="Ng W.-L."/>
            <person name="Kazmierczak K.M."/>
            <person name="Andrzejewski T.M."/>
            <person name="Davidsen T.M."/>
            <person name="Wayne K.J."/>
            <person name="Tettelin H."/>
            <person name="Glass J.I."/>
            <person name="Rusch D."/>
            <person name="Podicherti R."/>
            <person name="Tsui H.-C.T."/>
            <person name="Winkler M.E."/>
        </authorList>
    </citation>
    <scope>NUCLEOTIDE SEQUENCE</scope>
</reference>
<dbReference type="AlphaFoldDB" id="A0A383E335"/>
<comment type="similarity">
    <text evidence="1">Belongs to the RecA family.</text>
</comment>
<dbReference type="Gene3D" id="3.40.50.300">
    <property type="entry name" value="P-loop containing nucleotide triphosphate hydrolases"/>
    <property type="match status" value="1"/>
</dbReference>
<dbReference type="PANTHER" id="PTHR45900">
    <property type="entry name" value="RECA"/>
    <property type="match status" value="1"/>
</dbReference>
<protein>
    <recommendedName>
        <fullName evidence="5">RecA family profile 1 domain-containing protein</fullName>
    </recommendedName>
</protein>
<evidence type="ECO:0000256" key="3">
    <source>
        <dbReference type="ARBA" id="ARBA00022840"/>
    </source>
</evidence>
<feature type="non-terminal residue" evidence="6">
    <location>
        <position position="186"/>
    </location>
</feature>
<dbReference type="GO" id="GO:0005524">
    <property type="term" value="F:ATP binding"/>
    <property type="evidence" value="ECO:0007669"/>
    <property type="project" value="UniProtKB-KW"/>
</dbReference>
<dbReference type="InterPro" id="IPR049428">
    <property type="entry name" value="RecA-like_N"/>
</dbReference>
<evidence type="ECO:0000256" key="4">
    <source>
        <dbReference type="ARBA" id="ARBA00023172"/>
    </source>
</evidence>
<dbReference type="GO" id="GO:0005829">
    <property type="term" value="C:cytosol"/>
    <property type="evidence" value="ECO:0007669"/>
    <property type="project" value="TreeGrafter"/>
</dbReference>
<dbReference type="InterPro" id="IPR020588">
    <property type="entry name" value="RecA_ATP-bd"/>
</dbReference>
<dbReference type="PANTHER" id="PTHR45900:SF1">
    <property type="entry name" value="MITOCHONDRIAL DNA REPAIR PROTEIN RECA HOMOLOG-RELATED"/>
    <property type="match status" value="1"/>
</dbReference>
<dbReference type="SUPFAM" id="SSF52540">
    <property type="entry name" value="P-loop containing nucleoside triphosphate hydrolases"/>
    <property type="match status" value="1"/>
</dbReference>
<dbReference type="GO" id="GO:0140664">
    <property type="term" value="F:ATP-dependent DNA damage sensor activity"/>
    <property type="evidence" value="ECO:0007669"/>
    <property type="project" value="InterPro"/>
</dbReference>